<name>A0ABX0VHM4_9HYPH</name>
<accession>A0ABX0VHM4</accession>
<gene>
    <name evidence="1" type="ORF">HB375_16335</name>
</gene>
<reference evidence="1 2" key="1">
    <citation type="submission" date="2020-03" db="EMBL/GenBank/DDBJ databases">
        <title>The genome sequence of Microvirga sp. c23x22.</title>
        <authorList>
            <person name="Zhang X."/>
        </authorList>
    </citation>
    <scope>NUCLEOTIDE SEQUENCE [LARGE SCALE GENOMIC DNA]</scope>
    <source>
        <strain evidence="2">c23x22</strain>
    </source>
</reference>
<organism evidence="1 2">
    <name type="scientific">Microvirga terricola</name>
    <dbReference type="NCBI Taxonomy" id="2719797"/>
    <lineage>
        <taxon>Bacteria</taxon>
        <taxon>Pseudomonadati</taxon>
        <taxon>Pseudomonadota</taxon>
        <taxon>Alphaproteobacteria</taxon>
        <taxon>Hyphomicrobiales</taxon>
        <taxon>Methylobacteriaceae</taxon>
        <taxon>Microvirga</taxon>
    </lineage>
</organism>
<comment type="caution">
    <text evidence="1">The sequence shown here is derived from an EMBL/GenBank/DDBJ whole genome shotgun (WGS) entry which is preliminary data.</text>
</comment>
<evidence type="ECO:0000313" key="2">
    <source>
        <dbReference type="Proteomes" id="UP000707352"/>
    </source>
</evidence>
<protein>
    <submittedName>
        <fullName evidence="1">MafI family immunity protein</fullName>
    </submittedName>
</protein>
<dbReference type="RefSeq" id="WP_167674075.1">
    <property type="nucleotide sequence ID" value="NZ_JAATJS010000006.1"/>
</dbReference>
<dbReference type="Proteomes" id="UP000707352">
    <property type="component" value="Unassembled WGS sequence"/>
</dbReference>
<keyword evidence="2" id="KW-1185">Reference proteome</keyword>
<dbReference type="InterPro" id="IPR047880">
    <property type="entry name" value="MafI-like"/>
</dbReference>
<dbReference type="EMBL" id="JAATJS010000006">
    <property type="protein sequence ID" value="NIX78166.1"/>
    <property type="molecule type" value="Genomic_DNA"/>
</dbReference>
<evidence type="ECO:0000313" key="1">
    <source>
        <dbReference type="EMBL" id="NIX78166.1"/>
    </source>
</evidence>
<dbReference type="NCBIfam" id="NF033691">
    <property type="entry name" value="immunity_MafI"/>
    <property type="match status" value="1"/>
</dbReference>
<proteinExistence type="predicted"/>
<sequence>MIGNLENRIRHLAARFRSRLSSDRLDQVIDYIDHNECGLALEMLCDFLEDEEVTIVVEEYDEIIHLAGAMRLDQSSGRYADLHRRQG</sequence>